<feature type="domain" description="SAP" evidence="2">
    <location>
        <begin position="663"/>
        <end position="697"/>
    </location>
</feature>
<feature type="region of interest" description="Disordered" evidence="1">
    <location>
        <begin position="539"/>
        <end position="579"/>
    </location>
</feature>
<dbReference type="InterPro" id="IPR003034">
    <property type="entry name" value="SAP_dom"/>
</dbReference>
<dbReference type="Proteomes" id="UP000603453">
    <property type="component" value="Unassembled WGS sequence"/>
</dbReference>
<keyword evidence="4" id="KW-1185">Reference proteome</keyword>
<feature type="compositionally biased region" description="Low complexity" evidence="1">
    <location>
        <begin position="821"/>
        <end position="842"/>
    </location>
</feature>
<evidence type="ECO:0000313" key="3">
    <source>
        <dbReference type="EMBL" id="KAG2200320.1"/>
    </source>
</evidence>
<organism evidence="3 4">
    <name type="scientific">Mucor saturninus</name>
    <dbReference type="NCBI Taxonomy" id="64648"/>
    <lineage>
        <taxon>Eukaryota</taxon>
        <taxon>Fungi</taxon>
        <taxon>Fungi incertae sedis</taxon>
        <taxon>Mucoromycota</taxon>
        <taxon>Mucoromycotina</taxon>
        <taxon>Mucoromycetes</taxon>
        <taxon>Mucorales</taxon>
        <taxon>Mucorineae</taxon>
        <taxon>Mucoraceae</taxon>
        <taxon>Mucor</taxon>
    </lineage>
</organism>
<sequence>MHKSENTYFKNYLDISTKNIERAEITSNLFFHNFKSARAELEEAPKNNDGLNDIANLKEAVRNLNVGIKESKAKQARLSRLLLPLEKLRMDQARNFRIEERGKDKWDEEKYNDLKEARANCDKIYSELKSVRATISNNQTEMYRLNKILHKKPQSADNINKEVISDEDIKSLAKGEIAVQGIDPGVVTTASFKGASISLLFERKGNNNVVWSFLGNWSGITTFMKGHTRRGLKPVITELQKTEKDKFMVVDEYKSNVTCTSCFETTTKQVVRRGNTIKRIKGAVVCVNKNCPRRMHNKSTTSNRDQNGALNIALIGFSALVSEDGLTVPPFRRGVNNPNQFNLPNNLMQARLAMQGSPGEPFKFSLFFVSMYYFNNNDNSSSEHHSQHNHDGPLFSQPLDPSTLSGPLADYDNIITDPLFDSNHNWDFYSQQHLDPQQEAILLNDPNFLRQHQLLHDQQKELHSRLLHDDERPEQVSNLTAMFEPIVVKIEQEEDQDKKSKRINHRRQQVVMKTTINDDDKVDHQRRFNELQARFRVNYARKPSVQQTSNNMKPASSKTPKQSLLPQQQALQDKPSLSLEPTTTTATVNAANHTTTTASATTAANAAVSVSSQVMTDEELSSSFPSRTMPIQIQRVPRLNSLQPFDAESHQKQLDNQLDKVDFDDITVSELKEMLRQRGKPATGKKAVLLQRLQEERDLSKGGRSAGSYGSTGSGGRLLSNRHSQPVPFSRSINIDTPQRPRSFQSSSPVMIHNPDISSPIHTISPSSPGASLHRSIANMHIGSPPAISRRYSPYSPRLSSSPKPVHHEYSSSVPLTMGESPNNNTLTTPNNTTNNNNNINSNNYNNNNMMLSSSYSVRSSCRYYNNPKTYKPFMSSALATPDREEDVNPFDSFYARGSGDAPIKEEDTSEFSNYYGDAGTRPVHEGEMHSFGPGEPVEGNMDWIDPTAFENILQQQVSHDQLLSNDQIMAMINTQQQAFDFRLDDSNFSHPYYHQ</sequence>
<feature type="region of interest" description="Disordered" evidence="1">
    <location>
        <begin position="694"/>
        <end position="748"/>
    </location>
</feature>
<feature type="compositionally biased region" description="Low complexity" evidence="1">
    <location>
        <begin position="785"/>
        <end position="804"/>
    </location>
</feature>
<comment type="caution">
    <text evidence="3">The sequence shown here is derived from an EMBL/GenBank/DDBJ whole genome shotgun (WGS) entry which is preliminary data.</text>
</comment>
<gene>
    <name evidence="3" type="ORF">INT47_000313</name>
</gene>
<protein>
    <recommendedName>
        <fullName evidence="2">SAP domain-containing protein</fullName>
    </recommendedName>
</protein>
<dbReference type="PROSITE" id="PS50800">
    <property type="entry name" value="SAP"/>
    <property type="match status" value="1"/>
</dbReference>
<reference evidence="3" key="1">
    <citation type="submission" date="2020-12" db="EMBL/GenBank/DDBJ databases">
        <title>Metabolic potential, ecology and presence of endohyphal bacteria is reflected in genomic diversity of Mucoromycotina.</title>
        <authorList>
            <person name="Muszewska A."/>
            <person name="Okrasinska A."/>
            <person name="Steczkiewicz K."/>
            <person name="Drgas O."/>
            <person name="Orlowska M."/>
            <person name="Perlinska-Lenart U."/>
            <person name="Aleksandrzak-Piekarczyk T."/>
            <person name="Szatraj K."/>
            <person name="Zielenkiewicz U."/>
            <person name="Pilsyk S."/>
            <person name="Malc E."/>
            <person name="Mieczkowski P."/>
            <person name="Kruszewska J.S."/>
            <person name="Biernat P."/>
            <person name="Pawlowska J."/>
        </authorList>
    </citation>
    <scope>NUCLEOTIDE SEQUENCE</scope>
    <source>
        <strain evidence="3">WA0000017839</strain>
    </source>
</reference>
<feature type="region of interest" description="Disordered" evidence="1">
    <location>
        <begin position="785"/>
        <end position="842"/>
    </location>
</feature>
<accession>A0A8H7QXZ2</accession>
<feature type="compositionally biased region" description="Low complexity" evidence="1">
    <location>
        <begin position="738"/>
        <end position="748"/>
    </location>
</feature>
<proteinExistence type="predicted"/>
<dbReference type="PANTHER" id="PTHR42264">
    <property type="entry name" value="EPHRIN_REC_LIKE DOMAIN-CONTAINING PROTEIN"/>
    <property type="match status" value="1"/>
</dbReference>
<dbReference type="EMBL" id="JAEPRD010000085">
    <property type="protein sequence ID" value="KAG2200320.1"/>
    <property type="molecule type" value="Genomic_DNA"/>
</dbReference>
<dbReference type="Gene3D" id="1.10.720.30">
    <property type="entry name" value="SAP domain"/>
    <property type="match status" value="1"/>
</dbReference>
<dbReference type="InterPro" id="IPR036361">
    <property type="entry name" value="SAP_dom_sf"/>
</dbReference>
<feature type="compositionally biased region" description="Basic and acidic residues" evidence="1">
    <location>
        <begin position="381"/>
        <end position="391"/>
    </location>
</feature>
<evidence type="ECO:0000259" key="2">
    <source>
        <dbReference type="PROSITE" id="PS50800"/>
    </source>
</evidence>
<name>A0A8H7QXZ2_9FUNG</name>
<dbReference type="OrthoDB" id="445357at2759"/>
<feature type="compositionally biased region" description="Polar residues" evidence="1">
    <location>
        <begin position="544"/>
        <end position="571"/>
    </location>
</feature>
<dbReference type="AlphaFoldDB" id="A0A8H7QXZ2"/>
<dbReference type="SUPFAM" id="SSF68906">
    <property type="entry name" value="SAP domain"/>
    <property type="match status" value="1"/>
</dbReference>
<evidence type="ECO:0000313" key="4">
    <source>
        <dbReference type="Proteomes" id="UP000603453"/>
    </source>
</evidence>
<feature type="region of interest" description="Disordered" evidence="1">
    <location>
        <begin position="379"/>
        <end position="402"/>
    </location>
</feature>
<evidence type="ECO:0000256" key="1">
    <source>
        <dbReference type="SAM" id="MobiDB-lite"/>
    </source>
</evidence>
<dbReference type="SMART" id="SM00513">
    <property type="entry name" value="SAP"/>
    <property type="match status" value="1"/>
</dbReference>
<dbReference type="Pfam" id="PF02037">
    <property type="entry name" value="SAP"/>
    <property type="match status" value="1"/>
</dbReference>